<dbReference type="AlphaFoldDB" id="A0A4Y2II67"/>
<feature type="non-terminal residue" evidence="1">
    <location>
        <position position="216"/>
    </location>
</feature>
<organism evidence="1 2">
    <name type="scientific">Araneus ventricosus</name>
    <name type="common">Orbweaver spider</name>
    <name type="synonym">Epeira ventricosa</name>
    <dbReference type="NCBI Taxonomy" id="182803"/>
    <lineage>
        <taxon>Eukaryota</taxon>
        <taxon>Metazoa</taxon>
        <taxon>Ecdysozoa</taxon>
        <taxon>Arthropoda</taxon>
        <taxon>Chelicerata</taxon>
        <taxon>Arachnida</taxon>
        <taxon>Araneae</taxon>
        <taxon>Araneomorphae</taxon>
        <taxon>Entelegynae</taxon>
        <taxon>Araneoidea</taxon>
        <taxon>Araneidae</taxon>
        <taxon>Araneus</taxon>
    </lineage>
</organism>
<dbReference type="Proteomes" id="UP000499080">
    <property type="component" value="Unassembled WGS sequence"/>
</dbReference>
<evidence type="ECO:0008006" key="3">
    <source>
        <dbReference type="Google" id="ProtNLM"/>
    </source>
</evidence>
<proteinExistence type="predicted"/>
<reference evidence="1 2" key="1">
    <citation type="journal article" date="2019" name="Sci. Rep.">
        <title>Orb-weaving spider Araneus ventricosus genome elucidates the spidroin gene catalogue.</title>
        <authorList>
            <person name="Kono N."/>
            <person name="Nakamura H."/>
            <person name="Ohtoshi R."/>
            <person name="Moran D.A.P."/>
            <person name="Shinohara A."/>
            <person name="Yoshida Y."/>
            <person name="Fujiwara M."/>
            <person name="Mori M."/>
            <person name="Tomita M."/>
            <person name="Arakawa K."/>
        </authorList>
    </citation>
    <scope>NUCLEOTIDE SEQUENCE [LARGE SCALE GENOMIC DNA]</scope>
</reference>
<dbReference type="EMBL" id="BGPR01263120">
    <property type="protein sequence ID" value="GBM77304.1"/>
    <property type="molecule type" value="Genomic_DNA"/>
</dbReference>
<name>A0A4Y2II67_ARAVE</name>
<comment type="caution">
    <text evidence="1">The sequence shown here is derived from an EMBL/GenBank/DDBJ whole genome shotgun (WGS) entry which is preliminary data.</text>
</comment>
<dbReference type="OrthoDB" id="5877963at2759"/>
<evidence type="ECO:0000313" key="1">
    <source>
        <dbReference type="EMBL" id="GBM77304.1"/>
    </source>
</evidence>
<evidence type="ECO:0000313" key="2">
    <source>
        <dbReference type="Proteomes" id="UP000499080"/>
    </source>
</evidence>
<protein>
    <recommendedName>
        <fullName evidence="3">Peptidase aspartic putative domain-containing protein</fullName>
    </recommendedName>
</protein>
<gene>
    <name evidence="1" type="ORF">AVEN_102825_1</name>
</gene>
<accession>A0A4Y2II67</accession>
<sequence length="216" mass="24545">MEKVNTVVSCVNDASMIVKNCVKTSVANKDKSFERELLMLVVNKITDFIPNKIINVDVDVSEFVSLTHHSFNVPDKIDMLLGAEIFYELLRPGQIYAQNSQLLLQNTVFDYDVSGSVDQVAEDRVHCGLILDDDLNKTLKQFWEIESVDVKSAGDTEASLCEEHFVRTHKRNEEGRYVVSMALSRDPSCLGNSKDMAVRQLNSLWKRLSRDSEYFS</sequence>
<keyword evidence="2" id="KW-1185">Reference proteome</keyword>